<keyword evidence="2" id="KW-1185">Reference proteome</keyword>
<gene>
    <name evidence="1" type="ORF">DSO57_1009408</name>
</gene>
<sequence length="154" mass="17452">MYMMQFADTLVKLQALAYSNTVTKKLASKDSADTARPAPIEYKVDNIVAYCDTHGFGRTHKLTALWNGPSEIIEKKSTQAFTIKNADTKEEPLRKLSCHDWHAANQNYGSHVCLWLQVVFGVARVPFLLQLCLHEHSLCADVSQWSNWCQDHAK</sequence>
<accession>A0ACC2U4V2</accession>
<evidence type="ECO:0000313" key="2">
    <source>
        <dbReference type="Proteomes" id="UP001165960"/>
    </source>
</evidence>
<name>A0ACC2U4V2_9FUNG</name>
<organism evidence="1 2">
    <name type="scientific">Entomophthora muscae</name>
    <dbReference type="NCBI Taxonomy" id="34485"/>
    <lineage>
        <taxon>Eukaryota</taxon>
        <taxon>Fungi</taxon>
        <taxon>Fungi incertae sedis</taxon>
        <taxon>Zoopagomycota</taxon>
        <taxon>Entomophthoromycotina</taxon>
        <taxon>Entomophthoromycetes</taxon>
        <taxon>Entomophthorales</taxon>
        <taxon>Entomophthoraceae</taxon>
        <taxon>Entomophthora</taxon>
    </lineage>
</organism>
<dbReference type="EMBL" id="QTSX02001450">
    <property type="protein sequence ID" value="KAJ9081952.1"/>
    <property type="molecule type" value="Genomic_DNA"/>
</dbReference>
<reference evidence="1" key="1">
    <citation type="submission" date="2022-04" db="EMBL/GenBank/DDBJ databases">
        <title>Genome of the entomopathogenic fungus Entomophthora muscae.</title>
        <authorList>
            <person name="Elya C."/>
            <person name="Lovett B.R."/>
            <person name="Lee E."/>
            <person name="Macias A.M."/>
            <person name="Hajek A.E."/>
            <person name="De Bivort B.L."/>
            <person name="Kasson M.T."/>
            <person name="De Fine Licht H.H."/>
            <person name="Stajich J.E."/>
        </authorList>
    </citation>
    <scope>NUCLEOTIDE SEQUENCE</scope>
    <source>
        <strain evidence="1">Berkeley</strain>
    </source>
</reference>
<dbReference type="Proteomes" id="UP001165960">
    <property type="component" value="Unassembled WGS sequence"/>
</dbReference>
<comment type="caution">
    <text evidence="1">The sequence shown here is derived from an EMBL/GenBank/DDBJ whole genome shotgun (WGS) entry which is preliminary data.</text>
</comment>
<proteinExistence type="predicted"/>
<protein>
    <submittedName>
        <fullName evidence="1">Uncharacterized protein</fullName>
    </submittedName>
</protein>
<evidence type="ECO:0000313" key="1">
    <source>
        <dbReference type="EMBL" id="KAJ9081952.1"/>
    </source>
</evidence>